<evidence type="ECO:0000313" key="1">
    <source>
        <dbReference type="EMBL" id="JAE17461.1"/>
    </source>
</evidence>
<reference evidence="1" key="2">
    <citation type="journal article" date="2015" name="Data Brief">
        <title>Shoot transcriptome of the giant reed, Arundo donax.</title>
        <authorList>
            <person name="Barrero R.A."/>
            <person name="Guerrero F.D."/>
            <person name="Moolhuijzen P."/>
            <person name="Goolsby J.A."/>
            <person name="Tidwell J."/>
            <person name="Bellgard S.E."/>
            <person name="Bellgard M.I."/>
        </authorList>
    </citation>
    <scope>NUCLEOTIDE SEQUENCE</scope>
    <source>
        <tissue evidence="1">Shoot tissue taken approximately 20 cm above the soil surface</tissue>
    </source>
</reference>
<proteinExistence type="predicted"/>
<reference evidence="1" key="1">
    <citation type="submission" date="2014-09" db="EMBL/GenBank/DDBJ databases">
        <authorList>
            <person name="Magalhaes I.L.F."/>
            <person name="Oliveira U."/>
            <person name="Santos F.R."/>
            <person name="Vidigal T.H.D.A."/>
            <person name="Brescovit A.D."/>
            <person name="Santos A.J."/>
        </authorList>
    </citation>
    <scope>NUCLEOTIDE SEQUENCE</scope>
    <source>
        <tissue evidence="1">Shoot tissue taken approximately 20 cm above the soil surface</tissue>
    </source>
</reference>
<accession>A0A0A9G4J3</accession>
<protein>
    <submittedName>
        <fullName evidence="1">Uncharacterized protein</fullName>
    </submittedName>
</protein>
<name>A0A0A9G4J3_ARUDO</name>
<sequence>MVLIYIYRYEDYMVCKQRPSLLAKKKSVPSVCFFFCVCADFFGMYQLSESSSPFLTF</sequence>
<dbReference type="EMBL" id="GBRH01180435">
    <property type="protein sequence ID" value="JAE17461.1"/>
    <property type="molecule type" value="Transcribed_RNA"/>
</dbReference>
<dbReference type="AlphaFoldDB" id="A0A0A9G4J3"/>
<organism evidence="1">
    <name type="scientific">Arundo donax</name>
    <name type="common">Giant reed</name>
    <name type="synonym">Donax arundinaceus</name>
    <dbReference type="NCBI Taxonomy" id="35708"/>
    <lineage>
        <taxon>Eukaryota</taxon>
        <taxon>Viridiplantae</taxon>
        <taxon>Streptophyta</taxon>
        <taxon>Embryophyta</taxon>
        <taxon>Tracheophyta</taxon>
        <taxon>Spermatophyta</taxon>
        <taxon>Magnoliopsida</taxon>
        <taxon>Liliopsida</taxon>
        <taxon>Poales</taxon>
        <taxon>Poaceae</taxon>
        <taxon>PACMAD clade</taxon>
        <taxon>Arundinoideae</taxon>
        <taxon>Arundineae</taxon>
        <taxon>Arundo</taxon>
    </lineage>
</organism>